<evidence type="ECO:0000313" key="2">
    <source>
        <dbReference type="EnsemblMetazoa" id="ACHR000229-PA"/>
    </source>
</evidence>
<dbReference type="VEuPathDB" id="VectorBase:ACHR000229"/>
<name>A0A182JNZ5_9DIPT</name>
<proteinExistence type="predicted"/>
<evidence type="ECO:0000256" key="1">
    <source>
        <dbReference type="SAM" id="MobiDB-lite"/>
    </source>
</evidence>
<evidence type="ECO:0000313" key="3">
    <source>
        <dbReference type="Proteomes" id="UP000075881"/>
    </source>
</evidence>
<dbReference type="EnsemblMetazoa" id="ACHR000229-RA">
    <property type="protein sequence ID" value="ACHR000229-PA"/>
    <property type="gene ID" value="ACHR000229"/>
</dbReference>
<accession>A0A182JNZ5</accession>
<dbReference type="AlphaFoldDB" id="A0A182JNZ5"/>
<reference evidence="2" key="2">
    <citation type="submission" date="2020-05" db="UniProtKB">
        <authorList>
            <consortium name="EnsemblMetazoa"/>
        </authorList>
    </citation>
    <scope>IDENTIFICATION</scope>
    <source>
        <strain evidence="2">ACHKN1017</strain>
    </source>
</reference>
<sequence>MLYHSFPIGLYQMSCQTLLFQQKHRQRLVASILKARESLRRLDELESEIRQQIVQTQRTYENLRNYRRNLQENMRKTVGSGGGSKTGTNHDDDDYEGGTPGGWRLINDCKLLRCTIR</sequence>
<protein>
    <submittedName>
        <fullName evidence="2">Uncharacterized protein</fullName>
    </submittedName>
</protein>
<feature type="region of interest" description="Disordered" evidence="1">
    <location>
        <begin position="72"/>
        <end position="99"/>
    </location>
</feature>
<organism evidence="2 3">
    <name type="scientific">Anopheles christyi</name>
    <dbReference type="NCBI Taxonomy" id="43041"/>
    <lineage>
        <taxon>Eukaryota</taxon>
        <taxon>Metazoa</taxon>
        <taxon>Ecdysozoa</taxon>
        <taxon>Arthropoda</taxon>
        <taxon>Hexapoda</taxon>
        <taxon>Insecta</taxon>
        <taxon>Pterygota</taxon>
        <taxon>Neoptera</taxon>
        <taxon>Endopterygota</taxon>
        <taxon>Diptera</taxon>
        <taxon>Nematocera</taxon>
        <taxon>Culicoidea</taxon>
        <taxon>Culicidae</taxon>
        <taxon>Anophelinae</taxon>
        <taxon>Anopheles</taxon>
    </lineage>
</organism>
<reference evidence="3" key="1">
    <citation type="submission" date="2013-03" db="EMBL/GenBank/DDBJ databases">
        <title>The Genome Sequence of Anopheles christyi ACHKN1017.</title>
        <authorList>
            <consortium name="The Broad Institute Genomics Platform"/>
            <person name="Neafsey D.E."/>
            <person name="Besansky N."/>
            <person name="Walker B."/>
            <person name="Young S.K."/>
            <person name="Zeng Q."/>
            <person name="Gargeya S."/>
            <person name="Fitzgerald M."/>
            <person name="Haas B."/>
            <person name="Abouelleil A."/>
            <person name="Allen A.W."/>
            <person name="Alvarado L."/>
            <person name="Arachchi H.M."/>
            <person name="Berlin A.M."/>
            <person name="Chapman S.B."/>
            <person name="Gainer-Dewar J."/>
            <person name="Goldberg J."/>
            <person name="Griggs A."/>
            <person name="Gujja S."/>
            <person name="Hansen M."/>
            <person name="Howarth C."/>
            <person name="Imamovic A."/>
            <person name="Ireland A."/>
            <person name="Larimer J."/>
            <person name="McCowan C."/>
            <person name="Murphy C."/>
            <person name="Pearson M."/>
            <person name="Poon T.W."/>
            <person name="Priest M."/>
            <person name="Roberts A."/>
            <person name="Saif S."/>
            <person name="Shea T."/>
            <person name="Sisk P."/>
            <person name="Sykes S."/>
            <person name="Wortman J."/>
            <person name="Nusbaum C."/>
            <person name="Birren B."/>
        </authorList>
    </citation>
    <scope>NUCLEOTIDE SEQUENCE [LARGE SCALE GENOMIC DNA]</scope>
    <source>
        <strain evidence="3">ACHKN1017</strain>
    </source>
</reference>
<dbReference type="Proteomes" id="UP000075881">
    <property type="component" value="Unassembled WGS sequence"/>
</dbReference>
<keyword evidence="3" id="KW-1185">Reference proteome</keyword>
<dbReference type="STRING" id="43041.A0A182JNZ5"/>